<gene>
    <name evidence="2" type="ORF">GCM10014713_10870</name>
</gene>
<dbReference type="Proteomes" id="UP000619486">
    <property type="component" value="Unassembled WGS sequence"/>
</dbReference>
<protein>
    <submittedName>
        <fullName evidence="2">Uncharacterized protein</fullName>
    </submittedName>
</protein>
<comment type="caution">
    <text evidence="2">The sequence shown here is derived from an EMBL/GenBank/DDBJ whole genome shotgun (WGS) entry which is preliminary data.</text>
</comment>
<evidence type="ECO:0000313" key="2">
    <source>
        <dbReference type="EMBL" id="GGT19661.1"/>
    </source>
</evidence>
<evidence type="ECO:0000313" key="3">
    <source>
        <dbReference type="Proteomes" id="UP000619486"/>
    </source>
</evidence>
<keyword evidence="1" id="KW-0732">Signal</keyword>
<reference evidence="2" key="2">
    <citation type="submission" date="2020-09" db="EMBL/GenBank/DDBJ databases">
        <authorList>
            <person name="Sun Q."/>
            <person name="Ohkuma M."/>
        </authorList>
    </citation>
    <scope>NUCLEOTIDE SEQUENCE</scope>
    <source>
        <strain evidence="2">JCM 3172</strain>
    </source>
</reference>
<dbReference type="AlphaFoldDB" id="A0A918LLR5"/>
<proteinExistence type="predicted"/>
<name>A0A918LLR5_9ACTN</name>
<dbReference type="EMBL" id="BMQQ01000002">
    <property type="protein sequence ID" value="GGT19661.1"/>
    <property type="molecule type" value="Genomic_DNA"/>
</dbReference>
<organism evidence="2 3">
    <name type="scientific">Streptomyces purpureus</name>
    <dbReference type="NCBI Taxonomy" id="1951"/>
    <lineage>
        <taxon>Bacteria</taxon>
        <taxon>Bacillati</taxon>
        <taxon>Actinomycetota</taxon>
        <taxon>Actinomycetes</taxon>
        <taxon>Kitasatosporales</taxon>
        <taxon>Streptomycetaceae</taxon>
        <taxon>Streptomyces</taxon>
    </lineage>
</organism>
<reference evidence="2" key="1">
    <citation type="journal article" date="2014" name="Int. J. Syst. Evol. Microbiol.">
        <title>Complete genome sequence of Corynebacterium casei LMG S-19264T (=DSM 44701T), isolated from a smear-ripened cheese.</title>
        <authorList>
            <consortium name="US DOE Joint Genome Institute (JGI-PGF)"/>
            <person name="Walter F."/>
            <person name="Albersmeier A."/>
            <person name="Kalinowski J."/>
            <person name="Ruckert C."/>
        </authorList>
    </citation>
    <scope>NUCLEOTIDE SEQUENCE</scope>
    <source>
        <strain evidence="2">JCM 3172</strain>
    </source>
</reference>
<feature type="signal peptide" evidence="1">
    <location>
        <begin position="1"/>
        <end position="21"/>
    </location>
</feature>
<keyword evidence="3" id="KW-1185">Reference proteome</keyword>
<dbReference type="RefSeq" id="WP_189200154.1">
    <property type="nucleotide sequence ID" value="NZ_BMQQ01000002.1"/>
</dbReference>
<accession>A0A918LLR5</accession>
<sequence length="57" mass="5437">MRFTPVAAAAIALGAVLGGFAATADAGASDTVQPRIVAFASSTDEETGGPGDNNGNG</sequence>
<evidence type="ECO:0000256" key="1">
    <source>
        <dbReference type="SAM" id="SignalP"/>
    </source>
</evidence>
<feature type="chain" id="PRO_5039631906" evidence="1">
    <location>
        <begin position="22"/>
        <end position="57"/>
    </location>
</feature>